<gene>
    <name evidence="5" type="ORF">RNC47_24490</name>
</gene>
<name>A0ABU2LWD5_9ACTN</name>
<keyword evidence="6" id="KW-1185">Reference proteome</keyword>
<dbReference type="PANTHER" id="PTHR30154:SF34">
    <property type="entry name" value="TRANSCRIPTIONAL REGULATOR AZLB"/>
    <property type="match status" value="1"/>
</dbReference>
<dbReference type="SUPFAM" id="SSF46785">
    <property type="entry name" value="Winged helix' DNA-binding domain"/>
    <property type="match status" value="1"/>
</dbReference>
<dbReference type="InterPro" id="IPR036388">
    <property type="entry name" value="WH-like_DNA-bd_sf"/>
</dbReference>
<evidence type="ECO:0000256" key="1">
    <source>
        <dbReference type="ARBA" id="ARBA00023015"/>
    </source>
</evidence>
<dbReference type="Pfam" id="PF01037">
    <property type="entry name" value="AsnC_trans_reg"/>
    <property type="match status" value="1"/>
</dbReference>
<dbReference type="InterPro" id="IPR000485">
    <property type="entry name" value="AsnC-type_HTH_dom"/>
</dbReference>
<sequence length="183" mass="19319">MLRTHVGDAAGRQGRLAALGAEQVAALRGPAPEGSADPEPYRADAADQALFAALAADGRATARELAARAGRSESWARERVERLRRQGVLYFEADVDAARVGHHHTTVLWLTTPPAHAEAVARALTTHPPVVFAAATTGSSNLMAAVVTRDTDALHGYLTGPLSELAAVTHVESAPVLRVVKRR</sequence>
<dbReference type="Proteomes" id="UP001183420">
    <property type="component" value="Unassembled WGS sequence"/>
</dbReference>
<reference evidence="6" key="1">
    <citation type="submission" date="2023-07" db="EMBL/GenBank/DDBJ databases">
        <title>30 novel species of actinomycetes from the DSMZ collection.</title>
        <authorList>
            <person name="Nouioui I."/>
        </authorList>
    </citation>
    <scope>NUCLEOTIDE SEQUENCE [LARGE SCALE GENOMIC DNA]</scope>
    <source>
        <strain evidence="6">DSM 44918</strain>
    </source>
</reference>
<keyword evidence="2" id="KW-0238">DNA-binding</keyword>
<proteinExistence type="predicted"/>
<dbReference type="PROSITE" id="PS50956">
    <property type="entry name" value="HTH_ASNC_2"/>
    <property type="match status" value="1"/>
</dbReference>
<dbReference type="SMART" id="SM00344">
    <property type="entry name" value="HTH_ASNC"/>
    <property type="match status" value="1"/>
</dbReference>
<keyword evidence="3" id="KW-0804">Transcription</keyword>
<comment type="caution">
    <text evidence="5">The sequence shown here is derived from an EMBL/GenBank/DDBJ whole genome shotgun (WGS) entry which is preliminary data.</text>
</comment>
<dbReference type="InterPro" id="IPR011008">
    <property type="entry name" value="Dimeric_a/b-barrel"/>
</dbReference>
<organism evidence="5 6">
    <name type="scientific">Streptomyces millisiae</name>
    <dbReference type="NCBI Taxonomy" id="3075542"/>
    <lineage>
        <taxon>Bacteria</taxon>
        <taxon>Bacillati</taxon>
        <taxon>Actinomycetota</taxon>
        <taxon>Actinomycetes</taxon>
        <taxon>Kitasatosporales</taxon>
        <taxon>Streptomycetaceae</taxon>
        <taxon>Streptomyces</taxon>
    </lineage>
</organism>
<dbReference type="SUPFAM" id="SSF54909">
    <property type="entry name" value="Dimeric alpha+beta barrel"/>
    <property type="match status" value="1"/>
</dbReference>
<evidence type="ECO:0000313" key="6">
    <source>
        <dbReference type="Proteomes" id="UP001183420"/>
    </source>
</evidence>
<evidence type="ECO:0000256" key="2">
    <source>
        <dbReference type="ARBA" id="ARBA00023125"/>
    </source>
</evidence>
<evidence type="ECO:0000259" key="4">
    <source>
        <dbReference type="PROSITE" id="PS50956"/>
    </source>
</evidence>
<evidence type="ECO:0000256" key="3">
    <source>
        <dbReference type="ARBA" id="ARBA00023163"/>
    </source>
</evidence>
<dbReference type="InterPro" id="IPR036390">
    <property type="entry name" value="WH_DNA-bd_sf"/>
</dbReference>
<evidence type="ECO:0000313" key="5">
    <source>
        <dbReference type="EMBL" id="MDT0321492.1"/>
    </source>
</evidence>
<dbReference type="EMBL" id="JAVREM010000041">
    <property type="protein sequence ID" value="MDT0321492.1"/>
    <property type="molecule type" value="Genomic_DNA"/>
</dbReference>
<dbReference type="Pfam" id="PF13404">
    <property type="entry name" value="HTH_AsnC-type"/>
    <property type="match status" value="1"/>
</dbReference>
<accession>A0ABU2LWD5</accession>
<dbReference type="InterPro" id="IPR019888">
    <property type="entry name" value="Tscrpt_reg_AsnC-like"/>
</dbReference>
<dbReference type="Gene3D" id="3.30.70.920">
    <property type="match status" value="1"/>
</dbReference>
<keyword evidence="1" id="KW-0805">Transcription regulation</keyword>
<dbReference type="Gene3D" id="1.10.10.10">
    <property type="entry name" value="Winged helix-like DNA-binding domain superfamily/Winged helix DNA-binding domain"/>
    <property type="match status" value="1"/>
</dbReference>
<dbReference type="InterPro" id="IPR019887">
    <property type="entry name" value="Tscrpt_reg_AsnC/Lrp_C"/>
</dbReference>
<dbReference type="PRINTS" id="PR00033">
    <property type="entry name" value="HTHASNC"/>
</dbReference>
<feature type="domain" description="HTH asnC-type" evidence="4">
    <location>
        <begin position="43"/>
        <end position="103"/>
    </location>
</feature>
<protein>
    <submittedName>
        <fullName evidence="5">Lrp/AsnC family transcriptional regulator</fullName>
    </submittedName>
</protein>
<dbReference type="PANTHER" id="PTHR30154">
    <property type="entry name" value="LEUCINE-RESPONSIVE REGULATORY PROTEIN"/>
    <property type="match status" value="1"/>
</dbReference>